<keyword evidence="2" id="KW-1185">Reference proteome</keyword>
<sequence length="145" mass="16106">MERRRWDTDDRFTGIASGEALAPAVRQLLTHLGRDGWVTEDPDAHLLPHLRRACERPDSPWRLTGARLADDGVYVVDLQPLASTTEVAARELSVRDAVRLLATIAETSFFVRQVDETTVDCVTGMHDGDGPFATHGHLIRLRLAP</sequence>
<dbReference type="AlphaFoldDB" id="A0A9W6IAC6"/>
<proteinExistence type="predicted"/>
<reference evidence="1" key="2">
    <citation type="submission" date="2023-01" db="EMBL/GenBank/DDBJ databases">
        <authorList>
            <person name="Sun Q."/>
            <person name="Evtushenko L."/>
        </authorList>
    </citation>
    <scope>NUCLEOTIDE SEQUENCE</scope>
    <source>
        <strain evidence="1">VKM Ac-2007</strain>
    </source>
</reference>
<gene>
    <name evidence="1" type="ORF">GCM10017600_72010</name>
</gene>
<comment type="caution">
    <text evidence="1">The sequence shown here is derived from an EMBL/GenBank/DDBJ whole genome shotgun (WGS) entry which is preliminary data.</text>
</comment>
<evidence type="ECO:0000313" key="2">
    <source>
        <dbReference type="Proteomes" id="UP001143474"/>
    </source>
</evidence>
<dbReference type="Proteomes" id="UP001143474">
    <property type="component" value="Unassembled WGS sequence"/>
</dbReference>
<evidence type="ECO:0000313" key="1">
    <source>
        <dbReference type="EMBL" id="GLK13790.1"/>
    </source>
</evidence>
<accession>A0A9W6IAC6</accession>
<dbReference type="RefSeq" id="WP_271222056.1">
    <property type="nucleotide sequence ID" value="NZ_BAAAVD010000083.1"/>
</dbReference>
<reference evidence="1" key="1">
    <citation type="journal article" date="2014" name="Int. J. Syst. Evol. Microbiol.">
        <title>Complete genome sequence of Corynebacterium casei LMG S-19264T (=DSM 44701T), isolated from a smear-ripened cheese.</title>
        <authorList>
            <consortium name="US DOE Joint Genome Institute (JGI-PGF)"/>
            <person name="Walter F."/>
            <person name="Albersmeier A."/>
            <person name="Kalinowski J."/>
            <person name="Ruckert C."/>
        </authorList>
    </citation>
    <scope>NUCLEOTIDE SEQUENCE</scope>
    <source>
        <strain evidence="1">VKM Ac-2007</strain>
    </source>
</reference>
<dbReference type="EMBL" id="BSEV01000025">
    <property type="protein sequence ID" value="GLK13790.1"/>
    <property type="molecule type" value="Genomic_DNA"/>
</dbReference>
<protein>
    <submittedName>
        <fullName evidence="1">Uncharacterized protein</fullName>
    </submittedName>
</protein>
<organism evidence="1 2">
    <name type="scientific">Streptosporangium carneum</name>
    <dbReference type="NCBI Taxonomy" id="47481"/>
    <lineage>
        <taxon>Bacteria</taxon>
        <taxon>Bacillati</taxon>
        <taxon>Actinomycetota</taxon>
        <taxon>Actinomycetes</taxon>
        <taxon>Streptosporangiales</taxon>
        <taxon>Streptosporangiaceae</taxon>
        <taxon>Streptosporangium</taxon>
    </lineage>
</organism>
<name>A0A9W6IAC6_9ACTN</name>